<dbReference type="Pfam" id="PF04909">
    <property type="entry name" value="Amidohydro_2"/>
    <property type="match status" value="1"/>
</dbReference>
<protein>
    <submittedName>
        <fullName evidence="3">Amidohydrolase</fullName>
    </submittedName>
</protein>
<dbReference type="AlphaFoldDB" id="A0A418VSX0"/>
<feature type="domain" description="Amidohydrolase-related" evidence="2">
    <location>
        <begin position="3"/>
        <end position="270"/>
    </location>
</feature>
<organism evidence="3 4">
    <name type="scientific">Azospirillum cavernae</name>
    <dbReference type="NCBI Taxonomy" id="2320860"/>
    <lineage>
        <taxon>Bacteria</taxon>
        <taxon>Pseudomonadati</taxon>
        <taxon>Pseudomonadota</taxon>
        <taxon>Alphaproteobacteria</taxon>
        <taxon>Rhodospirillales</taxon>
        <taxon>Azospirillaceae</taxon>
        <taxon>Azospirillum</taxon>
    </lineage>
</organism>
<dbReference type="InterPro" id="IPR006680">
    <property type="entry name" value="Amidohydro-rel"/>
</dbReference>
<dbReference type="PANTHER" id="PTHR43569">
    <property type="entry name" value="AMIDOHYDROLASE"/>
    <property type="match status" value="1"/>
</dbReference>
<dbReference type="InterPro" id="IPR032466">
    <property type="entry name" value="Metal_Hydrolase"/>
</dbReference>
<dbReference type="RefSeq" id="WP_119833043.1">
    <property type="nucleotide sequence ID" value="NZ_QYUL01000003.1"/>
</dbReference>
<evidence type="ECO:0000313" key="4">
    <source>
        <dbReference type="Proteomes" id="UP000283458"/>
    </source>
</evidence>
<evidence type="ECO:0000259" key="2">
    <source>
        <dbReference type="Pfam" id="PF04909"/>
    </source>
</evidence>
<comment type="similarity">
    <text evidence="1">Belongs to the metallo-dependent hydrolases superfamily.</text>
</comment>
<keyword evidence="3" id="KW-0378">Hydrolase</keyword>
<dbReference type="InterPro" id="IPR052350">
    <property type="entry name" value="Metallo-dep_Lactonases"/>
</dbReference>
<comment type="caution">
    <text evidence="3">The sequence shown here is derived from an EMBL/GenBank/DDBJ whole genome shotgun (WGS) entry which is preliminary data.</text>
</comment>
<dbReference type="Gene3D" id="3.20.20.140">
    <property type="entry name" value="Metal-dependent hydrolases"/>
    <property type="match status" value="1"/>
</dbReference>
<keyword evidence="4" id="KW-1185">Reference proteome</keyword>
<accession>A0A418VSX0</accession>
<evidence type="ECO:0000313" key="3">
    <source>
        <dbReference type="EMBL" id="RJF79585.1"/>
    </source>
</evidence>
<gene>
    <name evidence="3" type="ORF">D3877_22825</name>
</gene>
<proteinExistence type="inferred from homology"/>
<dbReference type="GO" id="GO:0016787">
    <property type="term" value="F:hydrolase activity"/>
    <property type="evidence" value="ECO:0007669"/>
    <property type="project" value="UniProtKB-KW"/>
</dbReference>
<dbReference type="EMBL" id="QYUL01000003">
    <property type="protein sequence ID" value="RJF79585.1"/>
    <property type="molecule type" value="Genomic_DNA"/>
</dbReference>
<dbReference type="Proteomes" id="UP000283458">
    <property type="component" value="Unassembled WGS sequence"/>
</dbReference>
<sequence length="271" mass="29692">MVIDAHQHFWRMDVRAGQWPPPELAAIHRDFLPPDLSPLLAESGVDGTILVQSLPSVDDTRFLLDLADRHGFVRGVVGWVDLKGADAPSQIAALAAHPALKGLRPMLQDLEPEWLDDPALDPAIAAMQAAGLRFDALVLPRHLPALLRFARRFPDLPIVIDHGAKPEIAQGGSPDWTADMAALADRPNLCCKLSGLLTEAGARTGLDDIRPYVETLFTLFGPDRLIWGSDWPVLRLAGDYEGWLSLCRALIPPSAHPAVFGDNARRFYGFE</sequence>
<dbReference type="SUPFAM" id="SSF51556">
    <property type="entry name" value="Metallo-dependent hydrolases"/>
    <property type="match status" value="1"/>
</dbReference>
<dbReference type="PANTHER" id="PTHR43569:SF2">
    <property type="entry name" value="AMIDOHYDROLASE-RELATED DOMAIN-CONTAINING PROTEIN"/>
    <property type="match status" value="1"/>
</dbReference>
<evidence type="ECO:0000256" key="1">
    <source>
        <dbReference type="ARBA" id="ARBA00038310"/>
    </source>
</evidence>
<dbReference type="OrthoDB" id="7183088at2"/>
<reference evidence="3 4" key="1">
    <citation type="submission" date="2018-09" db="EMBL/GenBank/DDBJ databases">
        <authorList>
            <person name="Zhu H."/>
        </authorList>
    </citation>
    <scope>NUCLEOTIDE SEQUENCE [LARGE SCALE GENOMIC DNA]</scope>
    <source>
        <strain evidence="3 4">K2W22B-5</strain>
    </source>
</reference>
<name>A0A418VSX0_9PROT</name>